<feature type="compositionally biased region" description="Polar residues" evidence="1">
    <location>
        <begin position="29"/>
        <end position="41"/>
    </location>
</feature>
<proteinExistence type="predicted"/>
<feature type="region of interest" description="Disordered" evidence="1">
    <location>
        <begin position="1"/>
        <end position="54"/>
    </location>
</feature>
<protein>
    <submittedName>
        <fullName evidence="2">Uncharacterized protein</fullName>
    </submittedName>
</protein>
<evidence type="ECO:0000313" key="3">
    <source>
        <dbReference type="Proteomes" id="UP000641932"/>
    </source>
</evidence>
<accession>A0A917ZEW5</accession>
<gene>
    <name evidence="2" type="ORF">GCM10012280_06640</name>
</gene>
<evidence type="ECO:0000256" key="1">
    <source>
        <dbReference type="SAM" id="MobiDB-lite"/>
    </source>
</evidence>
<organism evidence="2 3">
    <name type="scientific">Wenjunlia tyrosinilytica</name>
    <dbReference type="NCBI Taxonomy" id="1544741"/>
    <lineage>
        <taxon>Bacteria</taxon>
        <taxon>Bacillati</taxon>
        <taxon>Actinomycetota</taxon>
        <taxon>Actinomycetes</taxon>
        <taxon>Kitasatosporales</taxon>
        <taxon>Streptomycetaceae</taxon>
        <taxon>Wenjunlia</taxon>
    </lineage>
</organism>
<dbReference type="RefSeq" id="WP_189129942.1">
    <property type="nucleotide sequence ID" value="NZ_BMMS01000002.1"/>
</dbReference>
<evidence type="ECO:0000313" key="2">
    <source>
        <dbReference type="EMBL" id="GGO81715.1"/>
    </source>
</evidence>
<name>A0A917ZEW5_9ACTN</name>
<comment type="caution">
    <text evidence="2">The sequence shown here is derived from an EMBL/GenBank/DDBJ whole genome shotgun (WGS) entry which is preliminary data.</text>
</comment>
<dbReference type="AlphaFoldDB" id="A0A917ZEW5"/>
<dbReference type="Proteomes" id="UP000641932">
    <property type="component" value="Unassembled WGS sequence"/>
</dbReference>
<reference evidence="2" key="1">
    <citation type="journal article" date="2014" name="Int. J. Syst. Evol. Microbiol.">
        <title>Complete genome sequence of Corynebacterium casei LMG S-19264T (=DSM 44701T), isolated from a smear-ripened cheese.</title>
        <authorList>
            <consortium name="US DOE Joint Genome Institute (JGI-PGF)"/>
            <person name="Walter F."/>
            <person name="Albersmeier A."/>
            <person name="Kalinowski J."/>
            <person name="Ruckert C."/>
        </authorList>
    </citation>
    <scope>NUCLEOTIDE SEQUENCE</scope>
    <source>
        <strain evidence="2">CGMCC 4.7201</strain>
    </source>
</reference>
<reference evidence="2" key="2">
    <citation type="submission" date="2020-09" db="EMBL/GenBank/DDBJ databases">
        <authorList>
            <person name="Sun Q."/>
            <person name="Zhou Y."/>
        </authorList>
    </citation>
    <scope>NUCLEOTIDE SEQUENCE</scope>
    <source>
        <strain evidence="2">CGMCC 4.7201</strain>
    </source>
</reference>
<keyword evidence="3" id="KW-1185">Reference proteome</keyword>
<sequence length="54" mass="5799">MAKNKAQARNGRSKSATPEAPEQGGNAAMETQEQPSETFSRPAQGRKGKKFGHN</sequence>
<dbReference type="EMBL" id="BMMS01000002">
    <property type="protein sequence ID" value="GGO81715.1"/>
    <property type="molecule type" value="Genomic_DNA"/>
</dbReference>
<feature type="compositionally biased region" description="Basic residues" evidence="1">
    <location>
        <begin position="44"/>
        <end position="54"/>
    </location>
</feature>